<dbReference type="AlphaFoldDB" id="A0A542YKG4"/>
<accession>A0A542YKG4</accession>
<feature type="transmembrane region" description="Helical" evidence="1">
    <location>
        <begin position="20"/>
        <end position="41"/>
    </location>
</feature>
<evidence type="ECO:0008006" key="4">
    <source>
        <dbReference type="Google" id="ProtNLM"/>
    </source>
</evidence>
<dbReference type="RefSeq" id="WP_141880668.1">
    <property type="nucleotide sequence ID" value="NZ_VFOM01000001.1"/>
</dbReference>
<dbReference type="EMBL" id="VFOM01000001">
    <property type="protein sequence ID" value="TQL48583.1"/>
    <property type="molecule type" value="Genomic_DNA"/>
</dbReference>
<proteinExistence type="predicted"/>
<keyword evidence="3" id="KW-1185">Reference proteome</keyword>
<evidence type="ECO:0000313" key="2">
    <source>
        <dbReference type="EMBL" id="TQL48583.1"/>
    </source>
</evidence>
<comment type="caution">
    <text evidence="2">The sequence shown here is derived from an EMBL/GenBank/DDBJ whole genome shotgun (WGS) entry which is preliminary data.</text>
</comment>
<keyword evidence="1" id="KW-0472">Membrane</keyword>
<sequence>MRRWKRWSEALAAEEGSASLEFITAGMLLLVPLVYLVVALGSLQAAALAVEGGARQAARVYVDSVDSATARHRTEVAVRFALADYGIDDAAASVTIDCLPRPDACLTRQGTVTVTVSTTVALPLMPPVLGGGGLLAVPIEASAVQQVSRFGRER</sequence>
<name>A0A542YKG4_9MICO</name>
<keyword evidence="1" id="KW-0812">Transmembrane</keyword>
<dbReference type="OrthoDB" id="5118919at2"/>
<evidence type="ECO:0000313" key="3">
    <source>
        <dbReference type="Proteomes" id="UP000317998"/>
    </source>
</evidence>
<keyword evidence="1" id="KW-1133">Transmembrane helix</keyword>
<gene>
    <name evidence="2" type="ORF">FB562_1680</name>
</gene>
<evidence type="ECO:0000256" key="1">
    <source>
        <dbReference type="SAM" id="Phobius"/>
    </source>
</evidence>
<protein>
    <recommendedName>
        <fullName evidence="4">TadE-like protein</fullName>
    </recommendedName>
</protein>
<reference evidence="2 3" key="1">
    <citation type="submission" date="2019-06" db="EMBL/GenBank/DDBJ databases">
        <title>Sequencing the genomes of 1000 actinobacteria strains.</title>
        <authorList>
            <person name="Klenk H.-P."/>
        </authorList>
    </citation>
    <scope>NUCLEOTIDE SEQUENCE [LARGE SCALE GENOMIC DNA]</scope>
    <source>
        <strain evidence="2 3">DSM 26477</strain>
    </source>
</reference>
<organism evidence="2 3">
    <name type="scientific">Homoserinimonas aerilata</name>
    <dbReference type="NCBI Taxonomy" id="1162970"/>
    <lineage>
        <taxon>Bacteria</taxon>
        <taxon>Bacillati</taxon>
        <taxon>Actinomycetota</taxon>
        <taxon>Actinomycetes</taxon>
        <taxon>Micrococcales</taxon>
        <taxon>Microbacteriaceae</taxon>
        <taxon>Homoserinimonas</taxon>
    </lineage>
</organism>
<dbReference type="Proteomes" id="UP000317998">
    <property type="component" value="Unassembled WGS sequence"/>
</dbReference>